<keyword evidence="4" id="KW-0677">Repeat</keyword>
<dbReference type="FunFam" id="3.40.50.300:FF:000049">
    <property type="entry name" value="Dynein, axonemal, heavy chain 5"/>
    <property type="match status" value="1"/>
</dbReference>
<dbReference type="Gene3D" id="1.20.1270.280">
    <property type="match status" value="1"/>
</dbReference>
<evidence type="ECO:0000256" key="2">
    <source>
        <dbReference type="ARBA" id="ARBA00022490"/>
    </source>
</evidence>
<evidence type="ECO:0000259" key="15">
    <source>
        <dbReference type="Pfam" id="PF03028"/>
    </source>
</evidence>
<dbReference type="Pfam" id="PF12781">
    <property type="entry name" value="AAA_9"/>
    <property type="match status" value="1"/>
</dbReference>
<dbReference type="CDD" id="cd00009">
    <property type="entry name" value="AAA"/>
    <property type="match status" value="1"/>
</dbReference>
<evidence type="ECO:0000256" key="8">
    <source>
        <dbReference type="ARBA" id="ARBA00023054"/>
    </source>
</evidence>
<evidence type="ECO:0000259" key="17">
    <source>
        <dbReference type="Pfam" id="PF12780"/>
    </source>
</evidence>
<feature type="compositionally biased region" description="Basic and acidic residues" evidence="14">
    <location>
        <begin position="837"/>
        <end position="862"/>
    </location>
</feature>
<evidence type="ECO:0000259" key="16">
    <source>
        <dbReference type="Pfam" id="PF12777"/>
    </source>
</evidence>
<dbReference type="SUPFAM" id="SSF52540">
    <property type="entry name" value="P-loop containing nucleoside triphosphate hydrolases"/>
    <property type="match status" value="2"/>
</dbReference>
<dbReference type="Gene3D" id="1.10.8.1220">
    <property type="match status" value="1"/>
</dbReference>
<accession>A0A0V0Q9V6</accession>
<feature type="domain" description="Dynein heavy chain AAA module D4" evidence="17">
    <location>
        <begin position="866"/>
        <end position="916"/>
    </location>
</feature>
<keyword evidence="10" id="KW-0505">Motor protein</keyword>
<evidence type="ECO:0000256" key="10">
    <source>
        <dbReference type="ARBA" id="ARBA00023175"/>
    </source>
</evidence>
<dbReference type="GO" id="GO:0005524">
    <property type="term" value="F:ATP binding"/>
    <property type="evidence" value="ECO:0007669"/>
    <property type="project" value="UniProtKB-KW"/>
</dbReference>
<keyword evidence="2" id="KW-0963">Cytoplasm</keyword>
<dbReference type="FunFam" id="1.20.920.30:FF:000002">
    <property type="entry name" value="Dynein axonemal heavy chain 3"/>
    <property type="match status" value="1"/>
</dbReference>
<evidence type="ECO:0000313" key="24">
    <source>
        <dbReference type="Proteomes" id="UP000054937"/>
    </source>
</evidence>
<keyword evidence="6" id="KW-0067">ATP-binding</keyword>
<dbReference type="Gene3D" id="1.10.472.130">
    <property type="match status" value="1"/>
</dbReference>
<dbReference type="GO" id="GO:0030286">
    <property type="term" value="C:dynein complex"/>
    <property type="evidence" value="ECO:0007669"/>
    <property type="project" value="UniProtKB-KW"/>
</dbReference>
<feature type="coiled-coil region" evidence="13">
    <location>
        <begin position="1145"/>
        <end position="1214"/>
    </location>
</feature>
<evidence type="ECO:0000259" key="21">
    <source>
        <dbReference type="Pfam" id="PF18199"/>
    </source>
</evidence>
<evidence type="ECO:0000259" key="22">
    <source>
        <dbReference type="Pfam" id="PF22597"/>
    </source>
</evidence>
<dbReference type="Pfam" id="PF12777">
    <property type="entry name" value="MT"/>
    <property type="match status" value="1"/>
</dbReference>
<dbReference type="OrthoDB" id="287271at2759"/>
<dbReference type="Pfam" id="PF18198">
    <property type="entry name" value="AAA_lid_11"/>
    <property type="match status" value="1"/>
</dbReference>
<keyword evidence="12" id="KW-0966">Cell projection</keyword>
<dbReference type="Pfam" id="PF18199">
    <property type="entry name" value="Dynein_C"/>
    <property type="match status" value="1"/>
</dbReference>
<feature type="domain" description="Dynein heavy chain AAA lid" evidence="20">
    <location>
        <begin position="1929"/>
        <end position="2110"/>
    </location>
</feature>
<dbReference type="Pfam" id="PF17852">
    <property type="entry name" value="Dynein_AAA_lid"/>
    <property type="match status" value="1"/>
</dbReference>
<dbReference type="GO" id="GO:0005930">
    <property type="term" value="C:axoneme"/>
    <property type="evidence" value="ECO:0007669"/>
    <property type="project" value="UniProtKB-SubCell"/>
</dbReference>
<dbReference type="Gene3D" id="1.20.920.30">
    <property type="match status" value="1"/>
</dbReference>
<evidence type="ECO:0000256" key="5">
    <source>
        <dbReference type="ARBA" id="ARBA00022741"/>
    </source>
</evidence>
<dbReference type="InParanoid" id="A0A0V0Q9V6"/>
<evidence type="ECO:0000256" key="9">
    <source>
        <dbReference type="ARBA" id="ARBA00023069"/>
    </source>
</evidence>
<dbReference type="FunFam" id="3.10.490.20:FF:000008">
    <property type="entry name" value="dynein heavy chain 2, axonemal"/>
    <property type="match status" value="1"/>
</dbReference>
<dbReference type="Pfam" id="PF03028">
    <property type="entry name" value="Dynein_heavy"/>
    <property type="match status" value="1"/>
</dbReference>
<dbReference type="InterPro" id="IPR027417">
    <property type="entry name" value="P-loop_NTPase"/>
</dbReference>
<keyword evidence="23" id="KW-0378">Hydrolase</keyword>
<dbReference type="InterPro" id="IPR024317">
    <property type="entry name" value="Dynein_heavy_chain_D4_dom"/>
</dbReference>
<organism evidence="23 24">
    <name type="scientific">Pseudocohnilembus persalinus</name>
    <name type="common">Ciliate</name>
    <dbReference type="NCBI Taxonomy" id="266149"/>
    <lineage>
        <taxon>Eukaryota</taxon>
        <taxon>Sar</taxon>
        <taxon>Alveolata</taxon>
        <taxon>Ciliophora</taxon>
        <taxon>Intramacronucleata</taxon>
        <taxon>Oligohymenophorea</taxon>
        <taxon>Scuticociliatia</taxon>
        <taxon>Philasterida</taxon>
        <taxon>Pseudocohnilembidae</taxon>
        <taxon>Pseudocohnilembus</taxon>
    </lineage>
</organism>
<comment type="caution">
    <text evidence="23">The sequence shown here is derived from an EMBL/GenBank/DDBJ whole genome shotgun (WGS) entry which is preliminary data.</text>
</comment>
<dbReference type="FunFam" id="3.40.50.300:FF:002141">
    <property type="entry name" value="Dynein heavy chain"/>
    <property type="match status" value="1"/>
</dbReference>
<dbReference type="Proteomes" id="UP000054937">
    <property type="component" value="Unassembled WGS sequence"/>
</dbReference>
<dbReference type="GO" id="GO:0007018">
    <property type="term" value="P:microtubule-based movement"/>
    <property type="evidence" value="ECO:0007669"/>
    <property type="project" value="InterPro"/>
</dbReference>
<dbReference type="GO" id="GO:0005874">
    <property type="term" value="C:microtubule"/>
    <property type="evidence" value="ECO:0007669"/>
    <property type="project" value="UniProtKB-KW"/>
</dbReference>
<dbReference type="FunFam" id="3.40.50.300:FF:000320">
    <property type="entry name" value="Dynein, axonemal, heavy chain 5"/>
    <property type="match status" value="1"/>
</dbReference>
<dbReference type="Pfam" id="PF12780">
    <property type="entry name" value="AAA_8"/>
    <property type="match status" value="2"/>
</dbReference>
<keyword evidence="3" id="KW-0493">Microtubule</keyword>
<comment type="subcellular location">
    <subcellularLocation>
        <location evidence="1">Cytoplasm</location>
        <location evidence="1">Cytoskeleton</location>
        <location evidence="1">Cilium axoneme</location>
    </subcellularLocation>
</comment>
<dbReference type="OMA" id="MNIASIW"/>
<dbReference type="InterPro" id="IPR024743">
    <property type="entry name" value="Dynein_HC_stalk"/>
</dbReference>
<keyword evidence="8 13" id="KW-0175">Coiled coil</keyword>
<dbReference type="Gene3D" id="1.20.920.20">
    <property type="match status" value="1"/>
</dbReference>
<keyword evidence="5" id="KW-0547">Nucleotide-binding</keyword>
<dbReference type="Gene3D" id="3.10.490.20">
    <property type="match status" value="1"/>
</dbReference>
<evidence type="ECO:0000256" key="12">
    <source>
        <dbReference type="ARBA" id="ARBA00023273"/>
    </source>
</evidence>
<evidence type="ECO:0000256" key="3">
    <source>
        <dbReference type="ARBA" id="ARBA00022701"/>
    </source>
</evidence>
<evidence type="ECO:0000256" key="6">
    <source>
        <dbReference type="ARBA" id="ARBA00022840"/>
    </source>
</evidence>
<dbReference type="Gene3D" id="6.10.140.1060">
    <property type="match status" value="1"/>
</dbReference>
<feature type="domain" description="Dynein heavy chain AAA module D4" evidence="17">
    <location>
        <begin position="584"/>
        <end position="802"/>
    </location>
</feature>
<dbReference type="InterPro" id="IPR054354">
    <property type="entry name" value="DYNC2H1-like_lid"/>
</dbReference>
<feature type="domain" description="Dynein 2 heavy chain 1 cytoplasmic ATPase lid" evidence="22">
    <location>
        <begin position="423"/>
        <end position="507"/>
    </location>
</feature>
<proteinExistence type="predicted"/>
<reference evidence="23 24" key="1">
    <citation type="journal article" date="2015" name="Sci. Rep.">
        <title>Genome of the facultative scuticociliatosis pathogen Pseudocohnilembus persalinus provides insight into its virulence through horizontal gene transfer.</title>
        <authorList>
            <person name="Xiong J."/>
            <person name="Wang G."/>
            <person name="Cheng J."/>
            <person name="Tian M."/>
            <person name="Pan X."/>
            <person name="Warren A."/>
            <person name="Jiang C."/>
            <person name="Yuan D."/>
            <person name="Miao W."/>
        </authorList>
    </citation>
    <scope>NUCLEOTIDE SEQUENCE [LARGE SCALE GENOMIC DNA]</scope>
    <source>
        <strain evidence="23">36N120E</strain>
    </source>
</reference>
<dbReference type="GO" id="GO:0051959">
    <property type="term" value="F:dynein light intermediate chain binding"/>
    <property type="evidence" value="ECO:0007669"/>
    <property type="project" value="InterPro"/>
</dbReference>
<dbReference type="Pfam" id="PF12775">
    <property type="entry name" value="AAA_7"/>
    <property type="match status" value="1"/>
</dbReference>
<dbReference type="EMBL" id="LDAU01000223">
    <property type="protein sequence ID" value="KRW99014.1"/>
    <property type="molecule type" value="Genomic_DNA"/>
</dbReference>
<dbReference type="Gene3D" id="3.40.50.300">
    <property type="entry name" value="P-loop containing nucleotide triphosphate hydrolases"/>
    <property type="match status" value="4"/>
</dbReference>
<dbReference type="InterPro" id="IPR004273">
    <property type="entry name" value="Dynein_heavy_D6_P-loop"/>
</dbReference>
<evidence type="ECO:0000256" key="7">
    <source>
        <dbReference type="ARBA" id="ARBA00023017"/>
    </source>
</evidence>
<dbReference type="InterPro" id="IPR026983">
    <property type="entry name" value="DHC"/>
</dbReference>
<feature type="coiled-coil region" evidence="13">
    <location>
        <begin position="1461"/>
        <end position="1499"/>
    </location>
</feature>
<feature type="domain" description="Dynein heavy chain ATP-binding dynein motor region" evidence="18">
    <location>
        <begin position="1290"/>
        <end position="1524"/>
    </location>
</feature>
<dbReference type="InterPro" id="IPR042219">
    <property type="entry name" value="AAA_lid_11_sf"/>
</dbReference>
<evidence type="ECO:0000259" key="20">
    <source>
        <dbReference type="Pfam" id="PF18198"/>
    </source>
</evidence>
<evidence type="ECO:0000256" key="1">
    <source>
        <dbReference type="ARBA" id="ARBA00004430"/>
    </source>
</evidence>
<keyword evidence="9" id="KW-0969">Cilium</keyword>
<keyword evidence="24" id="KW-1185">Reference proteome</keyword>
<dbReference type="InterPro" id="IPR043160">
    <property type="entry name" value="Dynein_C_barrel"/>
</dbReference>
<evidence type="ECO:0000313" key="23">
    <source>
        <dbReference type="EMBL" id="KRW99014.1"/>
    </source>
</evidence>
<dbReference type="GO" id="GO:0016787">
    <property type="term" value="F:hydrolase activity"/>
    <property type="evidence" value="ECO:0007669"/>
    <property type="project" value="UniProtKB-KW"/>
</dbReference>
<dbReference type="PANTHER" id="PTHR22878:SF68">
    <property type="entry name" value="DYNEIN HEAVY CHAIN 6, AXONEMAL-LIKE"/>
    <property type="match status" value="1"/>
</dbReference>
<dbReference type="GO" id="GO:0008569">
    <property type="term" value="F:minus-end-directed microtubule motor activity"/>
    <property type="evidence" value="ECO:0007669"/>
    <property type="project" value="InterPro"/>
</dbReference>
<sequence length="2426" mass="281018">MKIRKKIYQINENRKKINIRNCNDNKVLTLLNGDRIQLNNKVGLVFEVNDLSVASPATVSRAGMIYIDPQDIGVNFFLDAWVNKFEKDEWLVEFWYEMFDKWVDKMYKTRSQCKELVPCFDINIAQSLVRLLDSFMVNEHNRKYIGADIKDKNEIYRSLLEKWFVFSLIWSFGGAVDEQGRRTIDYSMRDIDAIFPTANTVYDYYINNEKNEWVSWEEKISNALWKPPQNTPYHKMLVPTVDTVRNRFVLNCLIENQIATLIVGNTGTGKTAIINGVLQDLPDQKYTYQNIVFSAQSSSLKTQDMIESKLVARTKSKMIADGKKMVIFIDDLNMPRKDEFGSQPPLELLRQWIDYGGWFDRTFRDIFKHILEVQLVAAMGPPGGGKAVISGRVQSKFNMINFTFPNDSQVKRIYQSILTYKFMEFDEEIKPLSETIAVATLKLFQQVSDSFLPTPQKSHYVFNMRDISKVIQGVFQINKFYCDDKKAVYRNWVHECLRVFHDRLIDFTDRSKIKQLIQEQLEQTLQTNMVDCTNEEEQDTIFIDFLEEANNVQIYTEVSYKDRIKMSEFINEKLVEYNRGKSPMDIVLFEDAISYVCKIHRIIKLGKGHGMLVGEGGSGRHSLTKLSAFIAGYNIWEISISKSYGMREFRDDIKKWCEQCGQQDKPGVFLFSDNQIVNEGFIEDINNILTVGEVPNLFSQKEDYPIIKDKTRKKYLKAHDLKKDARVADEDIIDYFFTKVQNNFHLMLCMSKTGDNLRKYCRMYPGLVNNTTIIWFLPWPEQALFEVSNKYLEKIVLKQKIVIELPKEEEEKKKKEGNEEEGEEQEDDLDEEEKDEETLAREEEERKKKEEEERLAKEEEEKGFDESELRELISKFFSFAHTRTADLAEEMQRELKRTYYITPSLYIELVKYYTKLLEEKYKEYQYEIKKLTLGLHKLYQANEKSKQIEIELQSIDIKLKKETKDTEALMVKIESENRDASIKQQQVEQKTLIVEKESATVSDLKAEADQELIAAQPALDQANEALDKLDNKSISEIKSFTSPPEGIMKVLSAVMHIKGKEANWPTAKKEMASPDFLKELKNPNVKDSISQRVLLKVEKFTHDPTMVLKNIENQSVAGAALWRWVLAMEAYAKAKKDVEPKKITVQKLTEKLNKFQEELIVLKTSFEELQQKIKGFQKKLEENEKIKQKLQEQAKVQKDKKERAEKLLDGLQGTQKGWKERKAILESEYEFLIGNCLITAALMTYSGPFPSEKRQKLVKSLIQKVNSLKIQYQRGFSFAGFLAKQIEFLNWTFKGLPDDDFSKENAVLCMKGNRFALMIDPQLQANMWIRKTEEKRAKTLTSGKGLNRPNPIILDPQTPNYLRTLEEAIAFGYIVILQNIYEKLDPQLEPILNKNLKNVAGQQLLILGADKEIKYDPNFRLYMTTKLSNPKYKAEISTKVTLINFAVKEEGLEEQLTAVVIKKMEAALESSKNDLVQKKASNEQKLKDLDEQILKMLQESKGSLIDDIELINALQTNKETQIDIENQIEQGAKSMKKTLDARNNYIPLARLAAKLFFVINDFNLIDNMYQFSLESYISLFQNTIVMYQGKSTAVNDSLPEKLNQISTLHKLEVYKYACKGLFEKDKLLLSIQMAVALSKDIDQDEWNFFLRGSDAILDRKQQPPNPHPDWISNSSWDTICDLDKSDKMPSFAGLCGAFIHNTKEWKRWYSHPTPESEPLPGEWDTKCDVLRKMILIKTIRPDRVLFSAQIFVAEKLGPEFKNPPSYDLEDLYRSSDKLVPIIFILSTGTDPLSNLQQLANEKQIDLVQVSLGQGQEQKAKEKISEGGRNGNWLFLANCHLSLDFLKDLEKIIEMNEDNRNQIHENFRLWLSSAAHPNFPISILQKCIKQTSEPPKGLKANMIKLYNSMGGEKFNTTQIQNNTAQIAGYYKKALFGLTWFHAICIERKRFKNLGWNVIYDFNDSDWETADLILQMYIDKESDVKKDDKQQQQNLLMAPPGAEQTEPVKSPPWGAIQYLISEVTYGGRVTDDRDRKLLNVYAKEMFNNSVIMDDKHKFVENDGKYFVPDNQTLKELKANQQQNITEPKYYVKQIQEFPDVEKPEVFGQHLNAEISSFQIQSVELIHSIISLSPKVGSTEGKSRESVVQEIIKNLEEKMPMMFEMDDILSRVDVKDSSNPLKVVLIQEISRYDVLLRTLVKSLKELNRGIQGLVLISEEQEAIIDSLFNGQVPQAWLFCYPSLKPLNSWMDDLVLRCKQFYDWAYKGQPNIFWLPGFSFPTGFTTALTQQAARRYRYPVDGFTFEYICYQYDIHISMPSKEGAFVEGLYIEGAKWDGDKNCIAEPEPMKLSYKMPVILFKPVYNSKKSKQQLYDCPTYYYPVRTGTRERPSYMFNVQLPIKANPSLAPGQSDQDVWIKKGTALLLQLAE</sequence>
<protein>
    <submittedName>
        <fullName evidence="23">p-loop containing nucleoside triphosphate hydrolase</fullName>
    </submittedName>
</protein>
<dbReference type="InterPro" id="IPR041228">
    <property type="entry name" value="Dynein_C"/>
</dbReference>
<feature type="domain" description="Dynein heavy chain region D6 P-loop" evidence="15">
    <location>
        <begin position="1778"/>
        <end position="1890"/>
    </location>
</feature>
<dbReference type="Gene3D" id="1.10.8.720">
    <property type="entry name" value="Region D6 of dynein motor"/>
    <property type="match status" value="1"/>
</dbReference>
<feature type="domain" description="Dynein heavy chain coiled coil stalk" evidence="16">
    <location>
        <begin position="931"/>
        <end position="1260"/>
    </location>
</feature>
<keyword evidence="7" id="KW-0243">Dynein</keyword>
<dbReference type="FunFam" id="1.10.8.1220:FF:000001">
    <property type="entry name" value="Dynein axonemal heavy chain 5"/>
    <property type="match status" value="1"/>
</dbReference>
<evidence type="ECO:0000256" key="13">
    <source>
        <dbReference type="SAM" id="Coils"/>
    </source>
</evidence>
<keyword evidence="11" id="KW-0206">Cytoskeleton</keyword>
<evidence type="ECO:0000256" key="4">
    <source>
        <dbReference type="ARBA" id="ARBA00022737"/>
    </source>
</evidence>
<gene>
    <name evidence="23" type="ORF">PPERSA_11615</name>
</gene>
<dbReference type="InterPro" id="IPR041466">
    <property type="entry name" value="Dynein_AAA5_ext"/>
</dbReference>
<evidence type="ECO:0000259" key="19">
    <source>
        <dbReference type="Pfam" id="PF17852"/>
    </source>
</evidence>
<dbReference type="InterPro" id="IPR041658">
    <property type="entry name" value="AAA_lid_11"/>
</dbReference>
<dbReference type="GO" id="GO:0045505">
    <property type="term" value="F:dynein intermediate chain binding"/>
    <property type="evidence" value="ECO:0007669"/>
    <property type="project" value="InterPro"/>
</dbReference>
<feature type="domain" description="Dynein heavy chain AAA 5 extension" evidence="19">
    <location>
        <begin position="97"/>
        <end position="218"/>
    </location>
</feature>
<feature type="region of interest" description="Disordered" evidence="14">
    <location>
        <begin position="809"/>
        <end position="862"/>
    </location>
</feature>
<feature type="domain" description="Dynein heavy chain C-terminal" evidence="21">
    <location>
        <begin position="2118"/>
        <end position="2422"/>
    </location>
</feature>
<name>A0A0V0Q9V6_PSEPJ</name>
<feature type="compositionally biased region" description="Acidic residues" evidence="14">
    <location>
        <begin position="818"/>
        <end position="836"/>
    </location>
</feature>
<dbReference type="PANTHER" id="PTHR22878">
    <property type="entry name" value="DYNEIN HEAVY CHAIN 6, AXONEMAL-LIKE-RELATED"/>
    <property type="match status" value="1"/>
</dbReference>
<evidence type="ECO:0000256" key="11">
    <source>
        <dbReference type="ARBA" id="ARBA00023212"/>
    </source>
</evidence>
<evidence type="ECO:0000256" key="14">
    <source>
        <dbReference type="SAM" id="MobiDB-lite"/>
    </source>
</evidence>
<dbReference type="Pfam" id="PF22597">
    <property type="entry name" value="DYN_lid"/>
    <property type="match status" value="1"/>
</dbReference>
<dbReference type="InterPro" id="IPR035706">
    <property type="entry name" value="AAA_9"/>
</dbReference>
<evidence type="ECO:0000259" key="18">
    <source>
        <dbReference type="Pfam" id="PF12781"/>
    </source>
</evidence>